<dbReference type="RefSeq" id="WP_044835587.1">
    <property type="nucleotide sequence ID" value="NZ_CP059736.1"/>
</dbReference>
<organism evidence="1 2">
    <name type="scientific">Thalassomonas actiniarum</name>
    <dbReference type="NCBI Taxonomy" id="485447"/>
    <lineage>
        <taxon>Bacteria</taxon>
        <taxon>Pseudomonadati</taxon>
        <taxon>Pseudomonadota</taxon>
        <taxon>Gammaproteobacteria</taxon>
        <taxon>Alteromonadales</taxon>
        <taxon>Colwelliaceae</taxon>
        <taxon>Thalassomonas</taxon>
    </lineage>
</organism>
<dbReference type="KEGG" id="tact:SG35_029810"/>
<dbReference type="SUPFAM" id="SSF69635">
    <property type="entry name" value="Type III secretory system chaperone-like"/>
    <property type="match status" value="1"/>
</dbReference>
<gene>
    <name evidence="1" type="ORF">SG35_029810</name>
</gene>
<dbReference type="EMBL" id="CP059736">
    <property type="protein sequence ID" value="WDE02602.1"/>
    <property type="molecule type" value="Genomic_DNA"/>
</dbReference>
<keyword evidence="2" id="KW-1185">Reference proteome</keyword>
<protein>
    <submittedName>
        <fullName evidence="1">Type III secretion system chaperone</fullName>
    </submittedName>
</protein>
<sequence>MENNVEQLSHWLKDLGDFQLNDEGNCFMVSENNVEVAILGPENADRFYINCFLIELNDAQRDAVFELALSLNSYQEKTRGATIALDQVNNRLNLCYRLEYQHCNYQEFVNILSNLIELTKKFQVQFIELGQNSTAPAMQSAPEDALMMRV</sequence>
<dbReference type="CDD" id="cd17034">
    <property type="entry name" value="T3SC_IA_ShcO1-like"/>
    <property type="match status" value="1"/>
</dbReference>
<dbReference type="Proteomes" id="UP000032568">
    <property type="component" value="Chromosome pTact"/>
</dbReference>
<evidence type="ECO:0000313" key="1">
    <source>
        <dbReference type="EMBL" id="WDE02602.1"/>
    </source>
</evidence>
<dbReference type="AlphaFoldDB" id="A0AAE9YXX9"/>
<name>A0AAE9YXX9_9GAMM</name>
<dbReference type="GO" id="GO:0030254">
    <property type="term" value="P:protein secretion by the type III secretion system"/>
    <property type="evidence" value="ECO:0007669"/>
    <property type="project" value="InterPro"/>
</dbReference>
<proteinExistence type="predicted"/>
<dbReference type="InterPro" id="IPR010261">
    <property type="entry name" value="Tir_chaperone"/>
</dbReference>
<dbReference type="Gene3D" id="3.30.1460.10">
    <property type="match status" value="1"/>
</dbReference>
<accession>A0AAE9YXX9</accession>
<dbReference type="Pfam" id="PF05932">
    <property type="entry name" value="CesT"/>
    <property type="match status" value="1"/>
</dbReference>
<evidence type="ECO:0000313" key="2">
    <source>
        <dbReference type="Proteomes" id="UP000032568"/>
    </source>
</evidence>
<reference evidence="1 2" key="1">
    <citation type="journal article" date="2015" name="Genome Announc.">
        <title>Draft Genome Sequences of Marine Isolates of Thalassomonas viridans and Thalassomonas actiniarum.</title>
        <authorList>
            <person name="Olonade I."/>
            <person name="van Zyl L.J."/>
            <person name="Trindade M."/>
        </authorList>
    </citation>
    <scope>NUCLEOTIDE SEQUENCE [LARGE SCALE GENOMIC DNA]</scope>
    <source>
        <strain evidence="1 2">A5K-106</strain>
    </source>
</reference>
<reference evidence="1 2" key="2">
    <citation type="journal article" date="2022" name="Mar. Drugs">
        <title>Bioassay-Guided Fractionation Leads to the Detection of Cholic Acid Generated by the Rare Thalassomonas sp.</title>
        <authorList>
            <person name="Pheiffer F."/>
            <person name="Schneider Y.K."/>
            <person name="Hansen E.H."/>
            <person name="Andersen J.H."/>
            <person name="Isaksson J."/>
            <person name="Busche T."/>
            <person name="R C."/>
            <person name="Kalinowski J."/>
            <person name="Zyl L.V."/>
            <person name="Trindade M."/>
        </authorList>
    </citation>
    <scope>NUCLEOTIDE SEQUENCE [LARGE SCALE GENOMIC DNA]</scope>
    <source>
        <strain evidence="1 2">A5K-106</strain>
    </source>
</reference>